<name>A0A2T2XFP7_9FIRM</name>
<dbReference type="PROSITE" id="PS00216">
    <property type="entry name" value="SUGAR_TRANSPORT_1"/>
    <property type="match status" value="1"/>
</dbReference>
<dbReference type="InterPro" id="IPR011701">
    <property type="entry name" value="MFS"/>
</dbReference>
<dbReference type="EMBL" id="PXYW01000022">
    <property type="protein sequence ID" value="PSR33309.1"/>
    <property type="molecule type" value="Genomic_DNA"/>
</dbReference>
<comment type="subcellular location">
    <subcellularLocation>
        <location evidence="1">Cell membrane</location>
        <topology evidence="1">Multi-pass membrane protein</topology>
    </subcellularLocation>
</comment>
<evidence type="ECO:0000256" key="2">
    <source>
        <dbReference type="ARBA" id="ARBA00022448"/>
    </source>
</evidence>
<evidence type="ECO:0000313" key="8">
    <source>
        <dbReference type="EMBL" id="PSR33309.1"/>
    </source>
</evidence>
<dbReference type="PANTHER" id="PTHR23517">
    <property type="entry name" value="RESISTANCE PROTEIN MDTM, PUTATIVE-RELATED-RELATED"/>
    <property type="match status" value="1"/>
</dbReference>
<organism evidence="8 9">
    <name type="scientific">Sulfobacillus benefaciens</name>
    <dbReference type="NCBI Taxonomy" id="453960"/>
    <lineage>
        <taxon>Bacteria</taxon>
        <taxon>Bacillati</taxon>
        <taxon>Bacillota</taxon>
        <taxon>Clostridia</taxon>
        <taxon>Eubacteriales</taxon>
        <taxon>Clostridiales Family XVII. Incertae Sedis</taxon>
        <taxon>Sulfobacillus</taxon>
    </lineage>
</organism>
<evidence type="ECO:0008006" key="10">
    <source>
        <dbReference type="Google" id="ProtNLM"/>
    </source>
</evidence>
<dbReference type="SUPFAM" id="SSF103473">
    <property type="entry name" value="MFS general substrate transporter"/>
    <property type="match status" value="1"/>
</dbReference>
<dbReference type="Pfam" id="PF07690">
    <property type="entry name" value="MFS_1"/>
    <property type="match status" value="1"/>
</dbReference>
<evidence type="ECO:0000256" key="3">
    <source>
        <dbReference type="ARBA" id="ARBA00022475"/>
    </source>
</evidence>
<dbReference type="InterPro" id="IPR050171">
    <property type="entry name" value="MFS_Transporters"/>
</dbReference>
<accession>A0A2T2XFP7</accession>
<dbReference type="InterPro" id="IPR036259">
    <property type="entry name" value="MFS_trans_sf"/>
</dbReference>
<gene>
    <name evidence="8" type="ORF">C7B46_10225</name>
</gene>
<dbReference type="InterPro" id="IPR005829">
    <property type="entry name" value="Sugar_transporter_CS"/>
</dbReference>
<dbReference type="Gene3D" id="1.20.1250.20">
    <property type="entry name" value="MFS general substrate transporter like domains"/>
    <property type="match status" value="1"/>
</dbReference>
<dbReference type="Proteomes" id="UP000242972">
    <property type="component" value="Unassembled WGS sequence"/>
</dbReference>
<comment type="caution">
    <text evidence="8">The sequence shown here is derived from an EMBL/GenBank/DDBJ whole genome shotgun (WGS) entry which is preliminary data.</text>
</comment>
<keyword evidence="6 7" id="KW-0472">Membrane</keyword>
<dbReference type="GO" id="GO:0005886">
    <property type="term" value="C:plasma membrane"/>
    <property type="evidence" value="ECO:0007669"/>
    <property type="project" value="UniProtKB-SubCell"/>
</dbReference>
<sequence>MDRFSFIGDPFGVYALEAMAAATTGYLGGLVSDRVGRRQTIGIAWCGEAMANEPQRLMAATYSSESFWSSSRAQGPGLAATSAMVGDLVLKHRRESAYGTLHVVTNAGYLIGPPLSGLILKTNHWGMFFVFVAGLGLIAATFEFAFLPKESGVDGGSLSPSQHNQWAILQDKPFMLLLVSTFAGFVVYTAYEVILPIDYLWQPGDFSP</sequence>
<feature type="transmembrane region" description="Helical" evidence="7">
    <location>
        <begin position="12"/>
        <end position="31"/>
    </location>
</feature>
<evidence type="ECO:0000256" key="4">
    <source>
        <dbReference type="ARBA" id="ARBA00022692"/>
    </source>
</evidence>
<keyword evidence="3" id="KW-1003">Cell membrane</keyword>
<dbReference type="AlphaFoldDB" id="A0A2T2XFP7"/>
<feature type="transmembrane region" description="Helical" evidence="7">
    <location>
        <begin position="174"/>
        <end position="191"/>
    </location>
</feature>
<evidence type="ECO:0000313" key="9">
    <source>
        <dbReference type="Proteomes" id="UP000242972"/>
    </source>
</evidence>
<proteinExistence type="predicted"/>
<evidence type="ECO:0000256" key="7">
    <source>
        <dbReference type="SAM" id="Phobius"/>
    </source>
</evidence>
<evidence type="ECO:0000256" key="1">
    <source>
        <dbReference type="ARBA" id="ARBA00004651"/>
    </source>
</evidence>
<reference evidence="8 9" key="1">
    <citation type="journal article" date="2014" name="BMC Genomics">
        <title>Comparison of environmental and isolate Sulfobacillus genomes reveals diverse carbon, sulfur, nitrogen, and hydrogen metabolisms.</title>
        <authorList>
            <person name="Justice N.B."/>
            <person name="Norman A."/>
            <person name="Brown C.T."/>
            <person name="Singh A."/>
            <person name="Thomas B.C."/>
            <person name="Banfield J.F."/>
        </authorList>
    </citation>
    <scope>NUCLEOTIDE SEQUENCE [LARGE SCALE GENOMIC DNA]</scope>
    <source>
        <strain evidence="8">AMDSBA4</strain>
    </source>
</reference>
<evidence type="ECO:0000256" key="5">
    <source>
        <dbReference type="ARBA" id="ARBA00022989"/>
    </source>
</evidence>
<keyword evidence="5 7" id="KW-1133">Transmembrane helix</keyword>
<evidence type="ECO:0000256" key="6">
    <source>
        <dbReference type="ARBA" id="ARBA00023136"/>
    </source>
</evidence>
<protein>
    <recommendedName>
        <fullName evidence="10">Major facilitator superfamily (MFS) profile domain-containing protein</fullName>
    </recommendedName>
</protein>
<keyword evidence="2" id="KW-0813">Transport</keyword>
<keyword evidence="4 7" id="KW-0812">Transmembrane</keyword>
<feature type="transmembrane region" description="Helical" evidence="7">
    <location>
        <begin position="125"/>
        <end position="147"/>
    </location>
</feature>
<dbReference type="GO" id="GO:0022857">
    <property type="term" value="F:transmembrane transporter activity"/>
    <property type="evidence" value="ECO:0007669"/>
    <property type="project" value="InterPro"/>
</dbReference>